<reference evidence="2 3" key="1">
    <citation type="journal article" date="2014" name="Proc. Natl. Acad. Sci. U.S.A.">
        <title>Trajectory and genomic determinants of fungal-pathogen speciation and host adaptation.</title>
        <authorList>
            <person name="Hu X."/>
            <person name="Xiao G."/>
            <person name="Zheng P."/>
            <person name="Shang Y."/>
            <person name="Su Y."/>
            <person name="Zhang X."/>
            <person name="Liu X."/>
            <person name="Zhan S."/>
            <person name="St Leger R.J."/>
            <person name="Wang C."/>
        </authorList>
    </citation>
    <scope>NUCLEOTIDE SEQUENCE [LARGE SCALE GENOMIC DNA]</scope>
    <source>
        <strain evidence="2 3">ARSEF 1941</strain>
    </source>
</reference>
<organism evidence="2 3">
    <name type="scientific">Metarhizium album (strain ARSEF 1941)</name>
    <dbReference type="NCBI Taxonomy" id="1081103"/>
    <lineage>
        <taxon>Eukaryota</taxon>
        <taxon>Fungi</taxon>
        <taxon>Dikarya</taxon>
        <taxon>Ascomycota</taxon>
        <taxon>Pezizomycotina</taxon>
        <taxon>Sordariomycetes</taxon>
        <taxon>Hypocreomycetidae</taxon>
        <taxon>Hypocreales</taxon>
        <taxon>Clavicipitaceae</taxon>
        <taxon>Metarhizium</taxon>
    </lineage>
</organism>
<dbReference type="HOGENOM" id="CLU_976892_0_0_1"/>
<evidence type="ECO:0008006" key="4">
    <source>
        <dbReference type="Google" id="ProtNLM"/>
    </source>
</evidence>
<feature type="compositionally biased region" description="Low complexity" evidence="1">
    <location>
        <begin position="196"/>
        <end position="211"/>
    </location>
</feature>
<dbReference type="Proteomes" id="UP000030816">
    <property type="component" value="Unassembled WGS sequence"/>
</dbReference>
<dbReference type="AlphaFoldDB" id="A0A0B2WTW4"/>
<accession>A0A0B2WTW4</accession>
<feature type="region of interest" description="Disordered" evidence="1">
    <location>
        <begin position="165"/>
        <end position="229"/>
    </location>
</feature>
<feature type="compositionally biased region" description="Low complexity" evidence="1">
    <location>
        <begin position="165"/>
        <end position="179"/>
    </location>
</feature>
<evidence type="ECO:0000313" key="3">
    <source>
        <dbReference type="Proteomes" id="UP000030816"/>
    </source>
</evidence>
<protein>
    <recommendedName>
        <fullName evidence="4">Myb-like domain-containing protein</fullName>
    </recommendedName>
</protein>
<dbReference type="EMBL" id="AZHE01000012">
    <property type="protein sequence ID" value="KHN97094.1"/>
    <property type="molecule type" value="Genomic_DNA"/>
</dbReference>
<dbReference type="RefSeq" id="XP_040678160.1">
    <property type="nucleotide sequence ID" value="XM_040824001.1"/>
</dbReference>
<keyword evidence="3" id="KW-1185">Reference proteome</keyword>
<evidence type="ECO:0000313" key="2">
    <source>
        <dbReference type="EMBL" id="KHN97094.1"/>
    </source>
</evidence>
<proteinExistence type="predicted"/>
<gene>
    <name evidence="2" type="ORF">MAM_05203</name>
</gene>
<name>A0A0B2WTW4_METAS</name>
<comment type="caution">
    <text evidence="2">The sequence shown here is derived from an EMBL/GenBank/DDBJ whole genome shotgun (WGS) entry which is preliminary data.</text>
</comment>
<dbReference type="STRING" id="1081103.A0A0B2WTW4"/>
<feature type="compositionally biased region" description="Low complexity" evidence="1">
    <location>
        <begin position="220"/>
        <end position="229"/>
    </location>
</feature>
<evidence type="ECO:0000256" key="1">
    <source>
        <dbReference type="SAM" id="MobiDB-lite"/>
    </source>
</evidence>
<dbReference type="GeneID" id="63739658"/>
<sequence>MDFSQFTPNQIFEGEVYSTTQGEVHYTDTLQNEVGIDTTDTRRFQSSPVPTTYSQSLCGQTLLGPAVFSSFSQACGMLEAPGLLPLDRASLSLVHGAIYHPHQNPLWPPAAAASFADGGAWGLLPPQSVPFPFQPCADALHDTALHPHPFHPLVTVGPAFSAETPLSPVSGAPSPSGAVITPPLPANLAGQPCRTGSASSPAAQPAGIPGRSPRRGPGGAAANLAAPTAAQRAAEDRQLVALRAKGVSYADIKRVLKSDKAESTLRGRHRQLTLHPRDRERKPSWSEKDIALLVEAVPRFRRPKKVLWDHVARYIVEHGGSHKFSGLTCHKKYREQTGRDH</sequence>
<dbReference type="OrthoDB" id="3439209at2759"/>